<gene>
    <name evidence="1" type="ORF">S01H1_77782</name>
</gene>
<organism evidence="1">
    <name type="scientific">marine sediment metagenome</name>
    <dbReference type="NCBI Taxonomy" id="412755"/>
    <lineage>
        <taxon>unclassified sequences</taxon>
        <taxon>metagenomes</taxon>
        <taxon>ecological metagenomes</taxon>
    </lineage>
</organism>
<evidence type="ECO:0000313" key="1">
    <source>
        <dbReference type="EMBL" id="GAG52732.1"/>
    </source>
</evidence>
<accession>X0Z2H7</accession>
<dbReference type="AlphaFoldDB" id="X0Z2H7"/>
<dbReference type="Gene3D" id="1.10.132.100">
    <property type="match status" value="1"/>
</dbReference>
<name>X0Z2H7_9ZZZZ</name>
<feature type="non-terminal residue" evidence="1">
    <location>
        <position position="1"/>
    </location>
</feature>
<protein>
    <submittedName>
        <fullName evidence="1">Uncharacterized protein</fullName>
    </submittedName>
</protein>
<proteinExistence type="predicted"/>
<comment type="caution">
    <text evidence="1">The sequence shown here is derived from an EMBL/GenBank/DDBJ whole genome shotgun (WGS) entry which is preliminary data.</text>
</comment>
<dbReference type="Pfam" id="PF09481">
    <property type="entry name" value="CRISPR_Cse1"/>
    <property type="match status" value="1"/>
</dbReference>
<reference evidence="1" key="1">
    <citation type="journal article" date="2014" name="Front. Microbiol.">
        <title>High frequency of phylogenetically diverse reductive dehalogenase-homologous genes in deep subseafloor sedimentary metagenomes.</title>
        <authorList>
            <person name="Kawai M."/>
            <person name="Futagami T."/>
            <person name="Toyoda A."/>
            <person name="Takaki Y."/>
            <person name="Nishi S."/>
            <person name="Hori S."/>
            <person name="Arai W."/>
            <person name="Tsubouchi T."/>
            <person name="Morono Y."/>
            <person name="Uchiyama I."/>
            <person name="Ito T."/>
            <person name="Fujiyama A."/>
            <person name="Inagaki F."/>
            <person name="Takami H."/>
        </authorList>
    </citation>
    <scope>NUCLEOTIDE SEQUENCE</scope>
    <source>
        <strain evidence="1">Expedition CK06-06</strain>
    </source>
</reference>
<dbReference type="EMBL" id="BARS01052303">
    <property type="protein sequence ID" value="GAG52732.1"/>
    <property type="molecule type" value="Genomic_DNA"/>
</dbReference>
<feature type="non-terminal residue" evidence="1">
    <location>
        <position position="231"/>
    </location>
</feature>
<sequence>AITGWADLYSWRTRSIKLNLQGDGASIGELAFASGVGCSSEGFVDPMLAYRSHEKKGRLPIQFSDRGFWRDFDSLLPDSSGLAPRVIEHATALSRSDQDRFPRSVMVLGQANDKAKIRYWRMERFALPEAMLGDRFIRAEIRGLLAKAEEVQRSLWAACCSFARDIMSRGNRKPAGKDVNRFVEHMAVSPWYWSTLESRFNETLREFYLHRDSEDIRWQWLKSVRDTLATA</sequence>
<dbReference type="InterPro" id="IPR013381">
    <property type="entry name" value="CRISPR-assoc_prot_Cse1"/>
</dbReference>